<dbReference type="InterPro" id="IPR036188">
    <property type="entry name" value="FAD/NAD-bd_sf"/>
</dbReference>
<keyword evidence="3" id="KW-1185">Reference proteome</keyword>
<accession>A0A918J3K1</accession>
<dbReference type="Gene3D" id="3.50.50.60">
    <property type="entry name" value="FAD/NAD(P)-binding domain"/>
    <property type="match status" value="1"/>
</dbReference>
<dbReference type="AlphaFoldDB" id="A0A918J3K1"/>
<dbReference type="Proteomes" id="UP000634668">
    <property type="component" value="Unassembled WGS sequence"/>
</dbReference>
<proteinExistence type="predicted"/>
<evidence type="ECO:0000313" key="2">
    <source>
        <dbReference type="EMBL" id="GGW45388.1"/>
    </source>
</evidence>
<dbReference type="PANTHER" id="PTHR40254">
    <property type="entry name" value="BLR0577 PROTEIN"/>
    <property type="match status" value="1"/>
</dbReference>
<dbReference type="InterPro" id="IPR052189">
    <property type="entry name" value="L-asp_N-monooxygenase_NS-form"/>
</dbReference>
<sequence length="612" mass="70073">MVERDKIKLGDDAPLTIGIIGFGPKGLYGLENLLAQIRNSNTKAPISIHLFNRTAFFGSGDIYRQDQPEYLIMNYANHNIKFNSTNGPQFLPSEIDDYVQWLSKREEKPENNIRNLFSSRASVGKYLSYCFKKLYHYLPNNVKLTTHVKTITKIHKSDSGYTLESEDEEDLLSSLKFHKVLITTGHYSYRTDKPPHQEKLTGYIHFVYPVEQLGQILPKSKVAIKGMGLTFIDTALSLTEGRGGIFSELPNGYLKYKASGKEPLKVYPFSRTGLPMIPRNGSQDVQIIPPEVIKSVLNPATLARPCSFMKTVLPKIKRLCYYAFYTAMFEEKNQELIFSEDFSEIKQQVAHFHLAYPNLPPFSWEYLEDPFHSKQYPTHDYISDYIKNLIQEAKLGVGKSPLMSAVSVWRQISPIFNSIYSFGGLDAPSQHKFDSYYFGLFNRLAYGPPLQNVQKILALQEAGIIDFTYAKNTSCTYDPHSQVHVLNHANKKETVTYMINARIPRATEGEDHRGLFYNLMENGIVRPYTNKTNGYYKPGYIDLNKEGNPYSKDGKINKDIAFYGTPTEGITFDNDTLSRERNNFATQWAKNIITEIRLKLDSRKHIKTDEIF</sequence>
<reference evidence="2" key="1">
    <citation type="journal article" date="2014" name="Int. J. Syst. Evol. Microbiol.">
        <title>Complete genome sequence of Corynebacterium casei LMG S-19264T (=DSM 44701T), isolated from a smear-ripened cheese.</title>
        <authorList>
            <consortium name="US DOE Joint Genome Institute (JGI-PGF)"/>
            <person name="Walter F."/>
            <person name="Albersmeier A."/>
            <person name="Kalinowski J."/>
            <person name="Ruckert C."/>
        </authorList>
    </citation>
    <scope>NUCLEOTIDE SEQUENCE</scope>
    <source>
        <strain evidence="2">KCTC 12113</strain>
    </source>
</reference>
<dbReference type="SUPFAM" id="SSF51905">
    <property type="entry name" value="FAD/NAD(P)-binding domain"/>
    <property type="match status" value="1"/>
</dbReference>
<evidence type="ECO:0000259" key="1">
    <source>
        <dbReference type="Pfam" id="PF13454"/>
    </source>
</evidence>
<comment type="caution">
    <text evidence="2">The sequence shown here is derived from an EMBL/GenBank/DDBJ whole genome shotgun (WGS) entry which is preliminary data.</text>
</comment>
<dbReference type="PANTHER" id="PTHR40254:SF1">
    <property type="entry name" value="BLR0577 PROTEIN"/>
    <property type="match status" value="1"/>
</dbReference>
<protein>
    <submittedName>
        <fullName evidence="2">Oxidoreductase</fullName>
    </submittedName>
</protein>
<dbReference type="Pfam" id="PF13454">
    <property type="entry name" value="NAD_binding_9"/>
    <property type="match status" value="1"/>
</dbReference>
<feature type="domain" description="FAD-dependent urate hydroxylase HpyO/Asp monooxygenase CreE-like FAD/NAD(P)-binding" evidence="1">
    <location>
        <begin position="19"/>
        <end position="186"/>
    </location>
</feature>
<organism evidence="2 3">
    <name type="scientific">Arenibacter certesii</name>
    <dbReference type="NCBI Taxonomy" id="228955"/>
    <lineage>
        <taxon>Bacteria</taxon>
        <taxon>Pseudomonadati</taxon>
        <taxon>Bacteroidota</taxon>
        <taxon>Flavobacteriia</taxon>
        <taxon>Flavobacteriales</taxon>
        <taxon>Flavobacteriaceae</taxon>
        <taxon>Arenibacter</taxon>
    </lineage>
</organism>
<dbReference type="EMBL" id="BMWP01000027">
    <property type="protein sequence ID" value="GGW45388.1"/>
    <property type="molecule type" value="Genomic_DNA"/>
</dbReference>
<name>A0A918J3K1_9FLAO</name>
<reference evidence="2" key="2">
    <citation type="submission" date="2020-09" db="EMBL/GenBank/DDBJ databases">
        <authorList>
            <person name="Sun Q."/>
            <person name="Kim S."/>
        </authorList>
    </citation>
    <scope>NUCLEOTIDE SEQUENCE</scope>
    <source>
        <strain evidence="2">KCTC 12113</strain>
    </source>
</reference>
<gene>
    <name evidence="2" type="ORF">GCM10007383_32190</name>
</gene>
<dbReference type="InterPro" id="IPR038732">
    <property type="entry name" value="HpyO/CreE_NAD-binding"/>
</dbReference>
<evidence type="ECO:0000313" key="3">
    <source>
        <dbReference type="Proteomes" id="UP000634668"/>
    </source>
</evidence>
<dbReference type="RefSeq" id="WP_051315698.1">
    <property type="nucleotide sequence ID" value="NZ_BMWP01000027.1"/>
</dbReference>